<evidence type="ECO:0000313" key="2">
    <source>
        <dbReference type="Proteomes" id="UP000030653"/>
    </source>
</evidence>
<organism evidence="1 2">
    <name type="scientific">Dacryopinax primogenitus (strain DJM 731)</name>
    <name type="common">Brown rot fungus</name>
    <dbReference type="NCBI Taxonomy" id="1858805"/>
    <lineage>
        <taxon>Eukaryota</taxon>
        <taxon>Fungi</taxon>
        <taxon>Dikarya</taxon>
        <taxon>Basidiomycota</taxon>
        <taxon>Agaricomycotina</taxon>
        <taxon>Dacrymycetes</taxon>
        <taxon>Dacrymycetales</taxon>
        <taxon>Dacrymycetaceae</taxon>
        <taxon>Dacryopinax</taxon>
    </lineage>
</organism>
<accession>M5FR75</accession>
<gene>
    <name evidence="1" type="ORF">DACRYDRAFT_109684</name>
</gene>
<sequence length="67" mass="7335">MEVTSLVVAAAAFAVAYTAEGLPRKMPSIPSLRLPSLATQVPASVTKGKQEFRGKVRRVRFVEVEKY</sequence>
<dbReference type="GeneID" id="63683987"/>
<evidence type="ECO:0000313" key="1">
    <source>
        <dbReference type="EMBL" id="EJT99585.1"/>
    </source>
</evidence>
<dbReference type="AlphaFoldDB" id="M5FR75"/>
<protein>
    <submittedName>
        <fullName evidence="1">Uncharacterized protein</fullName>
    </submittedName>
</protein>
<dbReference type="Proteomes" id="UP000030653">
    <property type="component" value="Unassembled WGS sequence"/>
</dbReference>
<name>M5FR75_DACPD</name>
<dbReference type="HOGENOM" id="CLU_2812288_0_0_1"/>
<reference evidence="1 2" key="1">
    <citation type="journal article" date="2012" name="Science">
        <title>The Paleozoic origin of enzymatic lignin decomposition reconstructed from 31 fungal genomes.</title>
        <authorList>
            <person name="Floudas D."/>
            <person name="Binder M."/>
            <person name="Riley R."/>
            <person name="Barry K."/>
            <person name="Blanchette R.A."/>
            <person name="Henrissat B."/>
            <person name="Martinez A.T."/>
            <person name="Otillar R."/>
            <person name="Spatafora J.W."/>
            <person name="Yadav J.S."/>
            <person name="Aerts A."/>
            <person name="Benoit I."/>
            <person name="Boyd A."/>
            <person name="Carlson A."/>
            <person name="Copeland A."/>
            <person name="Coutinho P.M."/>
            <person name="de Vries R.P."/>
            <person name="Ferreira P."/>
            <person name="Findley K."/>
            <person name="Foster B."/>
            <person name="Gaskell J."/>
            <person name="Glotzer D."/>
            <person name="Gorecki P."/>
            <person name="Heitman J."/>
            <person name="Hesse C."/>
            <person name="Hori C."/>
            <person name="Igarashi K."/>
            <person name="Jurgens J.A."/>
            <person name="Kallen N."/>
            <person name="Kersten P."/>
            <person name="Kohler A."/>
            <person name="Kuees U."/>
            <person name="Kumar T.K.A."/>
            <person name="Kuo A."/>
            <person name="LaButti K."/>
            <person name="Larrondo L.F."/>
            <person name="Lindquist E."/>
            <person name="Ling A."/>
            <person name="Lombard V."/>
            <person name="Lucas S."/>
            <person name="Lundell T."/>
            <person name="Martin R."/>
            <person name="McLaughlin D.J."/>
            <person name="Morgenstern I."/>
            <person name="Morin E."/>
            <person name="Murat C."/>
            <person name="Nagy L.G."/>
            <person name="Nolan M."/>
            <person name="Ohm R.A."/>
            <person name="Patyshakuliyeva A."/>
            <person name="Rokas A."/>
            <person name="Ruiz-Duenas F.J."/>
            <person name="Sabat G."/>
            <person name="Salamov A."/>
            <person name="Samejima M."/>
            <person name="Schmutz J."/>
            <person name="Slot J.C."/>
            <person name="St John F."/>
            <person name="Stenlid J."/>
            <person name="Sun H."/>
            <person name="Sun S."/>
            <person name="Syed K."/>
            <person name="Tsang A."/>
            <person name="Wiebenga A."/>
            <person name="Young D."/>
            <person name="Pisabarro A."/>
            <person name="Eastwood D.C."/>
            <person name="Martin F."/>
            <person name="Cullen D."/>
            <person name="Grigoriev I.V."/>
            <person name="Hibbett D.S."/>
        </authorList>
    </citation>
    <scope>NUCLEOTIDE SEQUENCE [LARGE SCALE GENOMIC DNA]</scope>
    <source>
        <strain evidence="1 2">DJM-731 SS1</strain>
    </source>
</reference>
<dbReference type="EMBL" id="JH795869">
    <property type="protein sequence ID" value="EJT99585.1"/>
    <property type="molecule type" value="Genomic_DNA"/>
</dbReference>
<keyword evidence="2" id="KW-1185">Reference proteome</keyword>
<dbReference type="RefSeq" id="XP_040626483.1">
    <property type="nucleotide sequence ID" value="XM_040768925.1"/>
</dbReference>
<proteinExistence type="predicted"/>